<dbReference type="GO" id="GO:0008073">
    <property type="term" value="F:ornithine decarboxylase inhibitor activity"/>
    <property type="evidence" value="ECO:0007669"/>
    <property type="project" value="InterPro"/>
</dbReference>
<dbReference type="InterPro" id="IPR002993">
    <property type="entry name" value="ODC_AZ"/>
</dbReference>
<gene>
    <name evidence="7" type="ORF">EYC84_000816</name>
</gene>
<comment type="caution">
    <text evidence="7">The sequence shown here is derived from an EMBL/GenBank/DDBJ whole genome shotgun (WGS) entry which is preliminary data.</text>
</comment>
<comment type="similarity">
    <text evidence="2">Belongs to the ODC antizyme family.</text>
</comment>
<evidence type="ECO:0000256" key="5">
    <source>
        <dbReference type="ARBA" id="ARBA00022758"/>
    </source>
</evidence>
<comment type="subunit">
    <text evidence="3">Interacts with ODC and thereby sterically blocks ODC homodimerization.</text>
</comment>
<dbReference type="AlphaFoldDB" id="A0A5M9JN11"/>
<accession>A0A5M9JN11</accession>
<dbReference type="PANTHER" id="PTHR10279">
    <property type="entry name" value="ORNITHINE DECARBOXYLASE ANTIZYME"/>
    <property type="match status" value="1"/>
</dbReference>
<dbReference type="GO" id="GO:0075523">
    <property type="term" value="P:viral translational frameshifting"/>
    <property type="evidence" value="ECO:0007669"/>
    <property type="project" value="UniProtKB-KW"/>
</dbReference>
<evidence type="ECO:0000256" key="2">
    <source>
        <dbReference type="ARBA" id="ARBA00008796"/>
    </source>
</evidence>
<organism evidence="7 8">
    <name type="scientific">Monilinia fructicola</name>
    <name type="common">Brown rot fungus</name>
    <name type="synonym">Ciboria fructicola</name>
    <dbReference type="NCBI Taxonomy" id="38448"/>
    <lineage>
        <taxon>Eukaryota</taxon>
        <taxon>Fungi</taxon>
        <taxon>Dikarya</taxon>
        <taxon>Ascomycota</taxon>
        <taxon>Pezizomycotina</taxon>
        <taxon>Leotiomycetes</taxon>
        <taxon>Helotiales</taxon>
        <taxon>Sclerotiniaceae</taxon>
        <taxon>Monilinia</taxon>
    </lineage>
</organism>
<keyword evidence="5" id="KW-0688">Ribosomal frameshifting</keyword>
<dbReference type="GO" id="GO:0005634">
    <property type="term" value="C:nucleus"/>
    <property type="evidence" value="ECO:0007669"/>
    <property type="project" value="TreeGrafter"/>
</dbReference>
<evidence type="ECO:0000256" key="4">
    <source>
        <dbReference type="ARBA" id="ARBA00017712"/>
    </source>
</evidence>
<comment type="function">
    <text evidence="1">Ornithine decarboxylase (ODC) antizyme protein that negatively regulates ODC activity and intracellular polyamine biosynthesis in response to increased intracellular polyamine levels. Binds to ODC monomers, inhibiting the assembly of the functional ODC homodimer, and targets the monomers for ubiquitin-independent proteolytic destruction by the 26S proteasome.</text>
</comment>
<evidence type="ECO:0000313" key="8">
    <source>
        <dbReference type="Proteomes" id="UP000322873"/>
    </source>
</evidence>
<evidence type="ECO:0000256" key="3">
    <source>
        <dbReference type="ARBA" id="ARBA00011486"/>
    </source>
</evidence>
<dbReference type="Proteomes" id="UP000322873">
    <property type="component" value="Unassembled WGS sequence"/>
</dbReference>
<dbReference type="Gene3D" id="3.40.630.60">
    <property type="match status" value="1"/>
</dbReference>
<dbReference type="GO" id="GO:0045732">
    <property type="term" value="P:positive regulation of protein catabolic process"/>
    <property type="evidence" value="ECO:0007669"/>
    <property type="project" value="TreeGrafter"/>
</dbReference>
<sequence>MAPTLKPTSSPAAISLILPLVFRDSITPLPAPAGQSGIPEVRSGSISPPSSPPLAALTSANEFALINNSSKNRDARGRTRSRKEGAAYAIREECERLFCENMKSIFLGEEGNASNDSSVMGADTYSSLDDDVDTHDYFGNVKPGHAVDAWLEIWDYTGGCSFRGFVGGNGDEKTLFAFFDKSVIGRDLKQGLMALIELADEVFAVSQVVINVDRSIPDGDRSTFLKSLRWVGFELTTLDMWSHQLDTTSDRWLLMGLEV</sequence>
<dbReference type="FunFam" id="3.40.630.60:FF:000006">
    <property type="entry name" value="Ornithine decarboxylase antizyme"/>
    <property type="match status" value="1"/>
</dbReference>
<dbReference type="Pfam" id="PF02100">
    <property type="entry name" value="ODC_AZ"/>
    <property type="match status" value="1"/>
</dbReference>
<dbReference type="VEuPathDB" id="FungiDB:MFRU_037g00770"/>
<evidence type="ECO:0000313" key="7">
    <source>
        <dbReference type="EMBL" id="KAA8569146.1"/>
    </source>
</evidence>
<feature type="region of interest" description="Disordered" evidence="6">
    <location>
        <begin position="33"/>
        <end position="53"/>
    </location>
</feature>
<evidence type="ECO:0000256" key="1">
    <source>
        <dbReference type="ARBA" id="ARBA00002307"/>
    </source>
</evidence>
<name>A0A5M9JN11_MONFR</name>
<proteinExistence type="inferred from homology"/>
<dbReference type="EMBL" id="VICG01000008">
    <property type="protein sequence ID" value="KAA8569146.1"/>
    <property type="molecule type" value="Genomic_DNA"/>
</dbReference>
<dbReference type="SUPFAM" id="SSF55729">
    <property type="entry name" value="Acyl-CoA N-acyltransferases (Nat)"/>
    <property type="match status" value="1"/>
</dbReference>
<keyword evidence="8" id="KW-1185">Reference proteome</keyword>
<reference evidence="7 8" key="1">
    <citation type="submission" date="2019-06" db="EMBL/GenBank/DDBJ databases">
        <title>Genome Sequence of the Brown Rot Fungal Pathogen Monilinia fructicola.</title>
        <authorList>
            <person name="De Miccolis Angelini R.M."/>
            <person name="Landi L."/>
            <person name="Abate D."/>
            <person name="Pollastro S."/>
            <person name="Romanazzi G."/>
            <person name="Faretra F."/>
        </authorList>
    </citation>
    <scope>NUCLEOTIDE SEQUENCE [LARGE SCALE GENOMIC DNA]</scope>
    <source>
        <strain evidence="7 8">Mfrc123</strain>
    </source>
</reference>
<evidence type="ECO:0000256" key="6">
    <source>
        <dbReference type="SAM" id="MobiDB-lite"/>
    </source>
</evidence>
<dbReference type="PANTHER" id="PTHR10279:SF10">
    <property type="entry name" value="ORNITHINE DECARBOXYLASE ANTIZYME"/>
    <property type="match status" value="1"/>
</dbReference>
<protein>
    <recommendedName>
        <fullName evidence="4">Ornithine decarboxylase antizyme</fullName>
    </recommendedName>
</protein>
<dbReference type="InterPro" id="IPR016181">
    <property type="entry name" value="Acyl_CoA_acyltransferase"/>
</dbReference>
<dbReference type="InterPro" id="IPR038581">
    <property type="entry name" value="ODC_AZ_sf"/>
</dbReference>
<dbReference type="GO" id="GO:0005737">
    <property type="term" value="C:cytoplasm"/>
    <property type="evidence" value="ECO:0007669"/>
    <property type="project" value="TreeGrafter"/>
</dbReference>